<evidence type="ECO:0000256" key="4">
    <source>
        <dbReference type="ARBA" id="ARBA00022989"/>
    </source>
</evidence>
<sequence>MTSRPVAWRWLLITAIAPIAWGSNYYVTRQFLPLDHPLWGAVLRALPAGALLLALARARPHGSWWWKSVVLGALNVGAFFVLVYRASQLLPSSIASTVMATSAAVLMLVAWPLLRDRPTLFPLLGALVGFVGVGTMLLGGTAGVELAGVLASLAAMLLSSFGFVLTKKWAVEQKTLAVTSWQLIAGGLMVLPFALLVEGAPPVIDGTAALAFGYVSVVATAVAFVAWFTGLRHLPAGTVGLVGLLNPVTGVLLGTLLAAEPFGPRQAIGTALVVAGVLLGQRRRRGAPAGREARGGGRVSPPTPAPRTRS</sequence>
<feature type="domain" description="EamA" evidence="8">
    <location>
        <begin position="147"/>
        <end position="279"/>
    </location>
</feature>
<evidence type="ECO:0000256" key="2">
    <source>
        <dbReference type="ARBA" id="ARBA00007362"/>
    </source>
</evidence>
<proteinExistence type="inferred from homology"/>
<feature type="transmembrane region" description="Helical" evidence="7">
    <location>
        <begin position="209"/>
        <end position="229"/>
    </location>
</feature>
<feature type="transmembrane region" description="Helical" evidence="7">
    <location>
        <begin position="265"/>
        <end position="281"/>
    </location>
</feature>
<dbReference type="PANTHER" id="PTHR32322">
    <property type="entry name" value="INNER MEMBRANE TRANSPORTER"/>
    <property type="match status" value="1"/>
</dbReference>
<dbReference type="EMBL" id="NBXB01000041">
    <property type="protein sequence ID" value="RFA12466.1"/>
    <property type="molecule type" value="Genomic_DNA"/>
</dbReference>
<accession>A0A3E0VRG2</accession>
<keyword evidence="4 7" id="KW-1133">Transmembrane helix</keyword>
<feature type="transmembrane region" description="Helical" evidence="7">
    <location>
        <begin position="38"/>
        <end position="56"/>
    </location>
</feature>
<protein>
    <submittedName>
        <fullName evidence="9">EamA family transporter</fullName>
    </submittedName>
</protein>
<dbReference type="SUPFAM" id="SSF103481">
    <property type="entry name" value="Multidrug resistance efflux transporter EmrE"/>
    <property type="match status" value="2"/>
</dbReference>
<evidence type="ECO:0000256" key="1">
    <source>
        <dbReference type="ARBA" id="ARBA00004141"/>
    </source>
</evidence>
<evidence type="ECO:0000256" key="7">
    <source>
        <dbReference type="SAM" id="Phobius"/>
    </source>
</evidence>
<organism evidence="9 10">
    <name type="scientific">Subtercola boreus</name>
    <dbReference type="NCBI Taxonomy" id="120213"/>
    <lineage>
        <taxon>Bacteria</taxon>
        <taxon>Bacillati</taxon>
        <taxon>Actinomycetota</taxon>
        <taxon>Actinomycetes</taxon>
        <taxon>Micrococcales</taxon>
        <taxon>Microbacteriaceae</taxon>
        <taxon>Subtercola</taxon>
    </lineage>
</organism>
<feature type="transmembrane region" description="Helical" evidence="7">
    <location>
        <begin position="68"/>
        <end position="87"/>
    </location>
</feature>
<evidence type="ECO:0000313" key="10">
    <source>
        <dbReference type="Proteomes" id="UP000256541"/>
    </source>
</evidence>
<dbReference type="Pfam" id="PF00892">
    <property type="entry name" value="EamA"/>
    <property type="match status" value="2"/>
</dbReference>
<dbReference type="OrthoDB" id="5430053at2"/>
<comment type="caution">
    <text evidence="9">The sequence shown here is derived from an EMBL/GenBank/DDBJ whole genome shotgun (WGS) entry which is preliminary data.</text>
</comment>
<reference evidence="9 10" key="1">
    <citation type="submission" date="2017-04" db="EMBL/GenBank/DDBJ databases">
        <title>Comparative genome analysis of Subtercola boreus.</title>
        <authorList>
            <person name="Cho Y.-J."/>
            <person name="Cho A."/>
            <person name="Kim O.-S."/>
            <person name="Lee J.-I."/>
        </authorList>
    </citation>
    <scope>NUCLEOTIDE SEQUENCE [LARGE SCALE GENOMIC DNA]</scope>
    <source>
        <strain evidence="9 10">P27479</strain>
    </source>
</reference>
<dbReference type="InterPro" id="IPR000620">
    <property type="entry name" value="EamA_dom"/>
</dbReference>
<dbReference type="Proteomes" id="UP000256541">
    <property type="component" value="Unassembled WGS sequence"/>
</dbReference>
<comment type="similarity">
    <text evidence="2">Belongs to the EamA transporter family.</text>
</comment>
<comment type="subcellular location">
    <subcellularLocation>
        <location evidence="1">Membrane</location>
        <topology evidence="1">Multi-pass membrane protein</topology>
    </subcellularLocation>
</comment>
<dbReference type="PANTHER" id="PTHR32322:SF2">
    <property type="entry name" value="EAMA DOMAIN-CONTAINING PROTEIN"/>
    <property type="match status" value="1"/>
</dbReference>
<keyword evidence="5 7" id="KW-0472">Membrane</keyword>
<dbReference type="Gene3D" id="1.10.3730.20">
    <property type="match status" value="1"/>
</dbReference>
<feature type="region of interest" description="Disordered" evidence="6">
    <location>
        <begin position="285"/>
        <end position="310"/>
    </location>
</feature>
<feature type="transmembrane region" description="Helical" evidence="7">
    <location>
        <begin position="241"/>
        <end position="259"/>
    </location>
</feature>
<name>A0A3E0VRG2_9MICO</name>
<evidence type="ECO:0000313" key="9">
    <source>
        <dbReference type="EMBL" id="RFA12466.1"/>
    </source>
</evidence>
<keyword evidence="3 7" id="KW-0812">Transmembrane</keyword>
<feature type="compositionally biased region" description="Pro residues" evidence="6">
    <location>
        <begin position="301"/>
        <end position="310"/>
    </location>
</feature>
<feature type="transmembrane region" description="Helical" evidence="7">
    <location>
        <begin position="146"/>
        <end position="166"/>
    </location>
</feature>
<dbReference type="GO" id="GO:0016020">
    <property type="term" value="C:membrane"/>
    <property type="evidence" value="ECO:0007669"/>
    <property type="project" value="UniProtKB-SubCell"/>
</dbReference>
<evidence type="ECO:0000256" key="6">
    <source>
        <dbReference type="SAM" id="MobiDB-lite"/>
    </source>
</evidence>
<feature type="domain" description="EamA" evidence="8">
    <location>
        <begin position="9"/>
        <end position="135"/>
    </location>
</feature>
<evidence type="ECO:0000256" key="3">
    <source>
        <dbReference type="ARBA" id="ARBA00022692"/>
    </source>
</evidence>
<feature type="transmembrane region" description="Helical" evidence="7">
    <location>
        <begin position="121"/>
        <end position="140"/>
    </location>
</feature>
<dbReference type="AlphaFoldDB" id="A0A3E0VRG2"/>
<gene>
    <name evidence="9" type="ORF">B7R22_15185</name>
</gene>
<feature type="transmembrane region" description="Helical" evidence="7">
    <location>
        <begin position="178"/>
        <end position="197"/>
    </location>
</feature>
<evidence type="ECO:0000256" key="5">
    <source>
        <dbReference type="ARBA" id="ARBA00023136"/>
    </source>
</evidence>
<dbReference type="InterPro" id="IPR050638">
    <property type="entry name" value="AA-Vitamin_Transporters"/>
</dbReference>
<evidence type="ECO:0000259" key="8">
    <source>
        <dbReference type="Pfam" id="PF00892"/>
    </source>
</evidence>
<feature type="transmembrane region" description="Helical" evidence="7">
    <location>
        <begin position="93"/>
        <end position="114"/>
    </location>
</feature>
<dbReference type="InterPro" id="IPR037185">
    <property type="entry name" value="EmrE-like"/>
</dbReference>